<sequence>MTSKESIINSFIWVSVERISTIGLLFIGTIVLAHFLSPSAFGLVGILTIFTAISMMLIDSGMGGSLIKEKNVSESDYSTLFIYNVGISIIIYLILYFSSGYVAELYCLPELKDLLRILSLTIIFNAVSIVQRIKLTRSFDFKVMCIITVISMLFAILISILLAYKGFGVWALIMQQVLQSLFNSLFYFIYVRFIPSFVFDRKSFRKHFAFGANLMCATLINTVNTNISSSIIGKFFSLQQTGFFAQSNKLYTMPTNIVSSIVDKAVFPILSKKNDLNEIISTISMLSRNIYLITFPLFSIVIVLSSPIIVTFLGDEWQEAAWILSILCCGGIPLVVKLMLRNALKTLGETYCIFKCEFICFIIGLVILLVSASISFRAIIWGVVCNNIILMIAFMIAISNLSFASKY</sequence>
<evidence type="ECO:0000256" key="5">
    <source>
        <dbReference type="ARBA" id="ARBA00022989"/>
    </source>
</evidence>
<gene>
    <name evidence="8" type="ORF">HMPREF1062_01385</name>
</gene>
<dbReference type="InterPro" id="IPR050833">
    <property type="entry name" value="Poly_Biosynth_Transport"/>
</dbReference>
<dbReference type="Pfam" id="PF13440">
    <property type="entry name" value="Polysacc_synt_3"/>
    <property type="match status" value="1"/>
</dbReference>
<comment type="subcellular location">
    <subcellularLocation>
        <location evidence="1">Cell membrane</location>
        <topology evidence="1">Multi-pass membrane protein</topology>
    </subcellularLocation>
</comment>
<dbReference type="PATRIC" id="fig|997874.3.peg.1419"/>
<feature type="transmembrane region" description="Helical" evidence="7">
    <location>
        <begin position="378"/>
        <end position="403"/>
    </location>
</feature>
<dbReference type="EMBL" id="AGXG01000027">
    <property type="protein sequence ID" value="EIY35054.1"/>
    <property type="molecule type" value="Genomic_DNA"/>
</dbReference>
<feature type="transmembrane region" description="Helical" evidence="7">
    <location>
        <begin position="320"/>
        <end position="340"/>
    </location>
</feature>
<evidence type="ECO:0000256" key="6">
    <source>
        <dbReference type="ARBA" id="ARBA00023136"/>
    </source>
</evidence>
<evidence type="ECO:0008006" key="10">
    <source>
        <dbReference type="Google" id="ProtNLM"/>
    </source>
</evidence>
<keyword evidence="3" id="KW-1003">Cell membrane</keyword>
<keyword evidence="5 7" id="KW-1133">Transmembrane helix</keyword>
<keyword evidence="9" id="KW-1185">Reference proteome</keyword>
<feature type="transmembrane region" description="Helical" evidence="7">
    <location>
        <begin position="143"/>
        <end position="164"/>
    </location>
</feature>
<evidence type="ECO:0000313" key="8">
    <source>
        <dbReference type="EMBL" id="EIY35054.1"/>
    </source>
</evidence>
<keyword evidence="4 7" id="KW-0812">Transmembrane</keyword>
<dbReference type="HOGENOM" id="CLU_026911_5_2_10"/>
<feature type="transmembrane region" description="Helical" evidence="7">
    <location>
        <begin position="12"/>
        <end position="35"/>
    </location>
</feature>
<name>I9FN80_9BACE</name>
<protein>
    <recommendedName>
        <fullName evidence="10">Polysaccharide biosynthesis protein C-terminal domain-containing protein</fullName>
    </recommendedName>
</protein>
<evidence type="ECO:0000256" key="3">
    <source>
        <dbReference type="ARBA" id="ARBA00022475"/>
    </source>
</evidence>
<feature type="transmembrane region" description="Helical" evidence="7">
    <location>
        <begin position="290"/>
        <end position="314"/>
    </location>
</feature>
<feature type="transmembrane region" description="Helical" evidence="7">
    <location>
        <begin position="176"/>
        <end position="199"/>
    </location>
</feature>
<accession>I9FN80</accession>
<comment type="caution">
    <text evidence="8">The sequence shown here is derived from an EMBL/GenBank/DDBJ whole genome shotgun (WGS) entry which is preliminary data.</text>
</comment>
<dbReference type="CDD" id="cd13127">
    <property type="entry name" value="MATE_tuaB_like"/>
    <property type="match status" value="1"/>
</dbReference>
<dbReference type="OrthoDB" id="9770347at2"/>
<proteinExistence type="inferred from homology"/>
<evidence type="ECO:0000313" key="9">
    <source>
        <dbReference type="Proteomes" id="UP000003741"/>
    </source>
</evidence>
<reference evidence="8 9" key="1">
    <citation type="submission" date="2012-02" db="EMBL/GenBank/DDBJ databases">
        <title>The Genome Sequence of Bacteroides cellulosilyticus CL02T12C19.</title>
        <authorList>
            <consortium name="The Broad Institute Genome Sequencing Platform"/>
            <person name="Earl A."/>
            <person name="Ward D."/>
            <person name="Feldgarden M."/>
            <person name="Gevers D."/>
            <person name="Zitomersky N.L."/>
            <person name="Coyne M.J."/>
            <person name="Comstock L.E."/>
            <person name="Young S.K."/>
            <person name="Zeng Q."/>
            <person name="Gargeya S."/>
            <person name="Fitzgerald M."/>
            <person name="Haas B."/>
            <person name="Abouelleil A."/>
            <person name="Alvarado L."/>
            <person name="Arachchi H.M."/>
            <person name="Berlin A."/>
            <person name="Chapman S.B."/>
            <person name="Gearin G."/>
            <person name="Goldberg J."/>
            <person name="Griggs A."/>
            <person name="Gujja S."/>
            <person name="Hansen M."/>
            <person name="Heiman D."/>
            <person name="Howarth C."/>
            <person name="Larimer J."/>
            <person name="Lui A."/>
            <person name="MacDonald P.J.P."/>
            <person name="McCowen C."/>
            <person name="Montmayeur A."/>
            <person name="Murphy C."/>
            <person name="Neiman D."/>
            <person name="Pearson M."/>
            <person name="Priest M."/>
            <person name="Roberts A."/>
            <person name="Saif S."/>
            <person name="Shea T."/>
            <person name="Sisk P."/>
            <person name="Stolte C."/>
            <person name="Sykes S."/>
            <person name="Wortman J."/>
            <person name="Nusbaum C."/>
            <person name="Birren B."/>
        </authorList>
    </citation>
    <scope>NUCLEOTIDE SEQUENCE [LARGE SCALE GENOMIC DNA]</scope>
    <source>
        <strain evidence="8 9">CL02T12C19</strain>
    </source>
</reference>
<evidence type="ECO:0000256" key="1">
    <source>
        <dbReference type="ARBA" id="ARBA00004651"/>
    </source>
</evidence>
<dbReference type="Proteomes" id="UP000003741">
    <property type="component" value="Unassembled WGS sequence"/>
</dbReference>
<keyword evidence="6 7" id="KW-0472">Membrane</keyword>
<comment type="similarity">
    <text evidence="2">Belongs to the polysaccharide synthase family.</text>
</comment>
<evidence type="ECO:0000256" key="7">
    <source>
        <dbReference type="SAM" id="Phobius"/>
    </source>
</evidence>
<evidence type="ECO:0000256" key="4">
    <source>
        <dbReference type="ARBA" id="ARBA00022692"/>
    </source>
</evidence>
<feature type="transmembrane region" description="Helical" evidence="7">
    <location>
        <begin position="114"/>
        <end position="131"/>
    </location>
</feature>
<feature type="transmembrane region" description="Helical" evidence="7">
    <location>
        <begin position="352"/>
        <end position="372"/>
    </location>
</feature>
<feature type="transmembrane region" description="Helical" evidence="7">
    <location>
        <begin position="80"/>
        <end position="102"/>
    </location>
</feature>
<dbReference type="PANTHER" id="PTHR30250:SF10">
    <property type="entry name" value="LIPOPOLYSACCHARIDE BIOSYNTHESIS PROTEIN WZXC"/>
    <property type="match status" value="1"/>
</dbReference>
<dbReference type="GO" id="GO:0005886">
    <property type="term" value="C:plasma membrane"/>
    <property type="evidence" value="ECO:0007669"/>
    <property type="project" value="UniProtKB-SubCell"/>
</dbReference>
<dbReference type="AlphaFoldDB" id="I9FN80"/>
<feature type="transmembrane region" description="Helical" evidence="7">
    <location>
        <begin position="41"/>
        <end position="59"/>
    </location>
</feature>
<dbReference type="PANTHER" id="PTHR30250">
    <property type="entry name" value="PST FAMILY PREDICTED COLANIC ACID TRANSPORTER"/>
    <property type="match status" value="1"/>
</dbReference>
<evidence type="ECO:0000256" key="2">
    <source>
        <dbReference type="ARBA" id="ARBA00007430"/>
    </source>
</evidence>
<dbReference type="RefSeq" id="WP_007216233.1">
    <property type="nucleotide sequence ID" value="NZ_JH724085.1"/>
</dbReference>
<organism evidence="8 9">
    <name type="scientific">Bacteroides cellulosilyticus CL02T12C19</name>
    <dbReference type="NCBI Taxonomy" id="997874"/>
    <lineage>
        <taxon>Bacteria</taxon>
        <taxon>Pseudomonadati</taxon>
        <taxon>Bacteroidota</taxon>
        <taxon>Bacteroidia</taxon>
        <taxon>Bacteroidales</taxon>
        <taxon>Bacteroidaceae</taxon>
        <taxon>Bacteroides</taxon>
    </lineage>
</organism>